<reference evidence="2 3" key="1">
    <citation type="submission" date="2019-05" db="EMBL/GenBank/DDBJ databases">
        <title>Another draft genome of Portunus trituberculatus and its Hox gene families provides insights of decapod evolution.</title>
        <authorList>
            <person name="Jeong J.-H."/>
            <person name="Song I."/>
            <person name="Kim S."/>
            <person name="Choi T."/>
            <person name="Kim D."/>
            <person name="Ryu S."/>
            <person name="Kim W."/>
        </authorList>
    </citation>
    <scope>NUCLEOTIDE SEQUENCE [LARGE SCALE GENOMIC DNA]</scope>
    <source>
        <tissue evidence="2">Muscle</tissue>
    </source>
</reference>
<gene>
    <name evidence="2" type="ORF">E2C01_024733</name>
</gene>
<evidence type="ECO:0000313" key="3">
    <source>
        <dbReference type="Proteomes" id="UP000324222"/>
    </source>
</evidence>
<comment type="caution">
    <text evidence="2">The sequence shown here is derived from an EMBL/GenBank/DDBJ whole genome shotgun (WGS) entry which is preliminary data.</text>
</comment>
<accession>A0A5B7EFY4</accession>
<organism evidence="2 3">
    <name type="scientific">Portunus trituberculatus</name>
    <name type="common">Swimming crab</name>
    <name type="synonym">Neptunus trituberculatus</name>
    <dbReference type="NCBI Taxonomy" id="210409"/>
    <lineage>
        <taxon>Eukaryota</taxon>
        <taxon>Metazoa</taxon>
        <taxon>Ecdysozoa</taxon>
        <taxon>Arthropoda</taxon>
        <taxon>Crustacea</taxon>
        <taxon>Multicrustacea</taxon>
        <taxon>Malacostraca</taxon>
        <taxon>Eumalacostraca</taxon>
        <taxon>Eucarida</taxon>
        <taxon>Decapoda</taxon>
        <taxon>Pleocyemata</taxon>
        <taxon>Brachyura</taxon>
        <taxon>Eubrachyura</taxon>
        <taxon>Portunoidea</taxon>
        <taxon>Portunidae</taxon>
        <taxon>Portuninae</taxon>
        <taxon>Portunus</taxon>
    </lineage>
</organism>
<dbReference type="EMBL" id="VSRR010002436">
    <property type="protein sequence ID" value="MPC31444.1"/>
    <property type="molecule type" value="Genomic_DNA"/>
</dbReference>
<dbReference type="AlphaFoldDB" id="A0A5B7EFY4"/>
<sequence length="155" mass="16686">MHASMCTKENPGGRPPAPQGLTPIQSPREGLPHPSRPCHASLTGDGDGKGPTHAPSPPPLPTKAGWSPPTCGFAGRRLVSPPQPPPHSYSVVKLRDAAEPLPSHIENVDLDVTIQSKQRYCIQQDSPRTNQRLLALSHPNSGHRRRCDRLCNGSL</sequence>
<evidence type="ECO:0000256" key="1">
    <source>
        <dbReference type="SAM" id="MobiDB-lite"/>
    </source>
</evidence>
<dbReference type="Proteomes" id="UP000324222">
    <property type="component" value="Unassembled WGS sequence"/>
</dbReference>
<evidence type="ECO:0000313" key="2">
    <source>
        <dbReference type="EMBL" id="MPC31444.1"/>
    </source>
</evidence>
<feature type="region of interest" description="Disordered" evidence="1">
    <location>
        <begin position="1"/>
        <end position="90"/>
    </location>
</feature>
<protein>
    <submittedName>
        <fullName evidence="2">Uncharacterized protein</fullName>
    </submittedName>
</protein>
<name>A0A5B7EFY4_PORTR</name>
<keyword evidence="3" id="KW-1185">Reference proteome</keyword>
<proteinExistence type="predicted"/>